<feature type="non-terminal residue" evidence="2">
    <location>
        <position position="61"/>
    </location>
</feature>
<sequence length="61" mass="5852">MRKMILPAALALLAGAAALAPTVQAQGLETGGISITRGGGNVNAATGRQSFAGQASTTIGA</sequence>
<feature type="signal peptide" evidence="1">
    <location>
        <begin position="1"/>
        <end position="25"/>
    </location>
</feature>
<dbReference type="Proteomes" id="UP000697995">
    <property type="component" value="Unassembled WGS sequence"/>
</dbReference>
<organism evidence="2 4">
    <name type="scientific">Paracraurococcus ruber</name>
    <dbReference type="NCBI Taxonomy" id="77675"/>
    <lineage>
        <taxon>Bacteria</taxon>
        <taxon>Pseudomonadati</taxon>
        <taxon>Pseudomonadota</taxon>
        <taxon>Alphaproteobacteria</taxon>
        <taxon>Acetobacterales</taxon>
        <taxon>Roseomonadaceae</taxon>
        <taxon>Paracraurococcus</taxon>
    </lineage>
</organism>
<dbReference type="RefSeq" id="WP_200305667.1">
    <property type="nucleotide sequence ID" value="NZ_NRSG01000087.1"/>
</dbReference>
<reference evidence="2" key="1">
    <citation type="submission" date="2017-08" db="EMBL/GenBank/DDBJ databases">
        <authorList>
            <person name="Imhoff J.F."/>
            <person name="Rahn T."/>
            <person name="Kuenzel S."/>
            <person name="Neulinger S.C."/>
        </authorList>
    </citation>
    <scope>NUCLEOTIDE SEQUENCE</scope>
    <source>
        <strain evidence="2">DSM 15382</strain>
    </source>
</reference>
<evidence type="ECO:0000313" key="4">
    <source>
        <dbReference type="Proteomes" id="UP000697995"/>
    </source>
</evidence>
<keyword evidence="4" id="KW-1185">Reference proteome</keyword>
<accession>A0ABS1CXA2</accession>
<proteinExistence type="predicted"/>
<evidence type="ECO:0000313" key="3">
    <source>
        <dbReference type="EMBL" id="MBK1661485.1"/>
    </source>
</evidence>
<evidence type="ECO:0000256" key="1">
    <source>
        <dbReference type="SAM" id="SignalP"/>
    </source>
</evidence>
<protein>
    <submittedName>
        <fullName evidence="2">Uncharacterized protein</fullName>
    </submittedName>
</protein>
<gene>
    <name evidence="2" type="ORF">CKO45_13040</name>
    <name evidence="3" type="ORF">CKO45_25075</name>
</gene>
<keyword evidence="1" id="KW-0732">Signal</keyword>
<evidence type="ECO:0000313" key="2">
    <source>
        <dbReference type="EMBL" id="MBK1659160.1"/>
    </source>
</evidence>
<comment type="caution">
    <text evidence="2">The sequence shown here is derived from an EMBL/GenBank/DDBJ whole genome shotgun (WGS) entry which is preliminary data.</text>
</comment>
<dbReference type="EMBL" id="NRSG01000087">
    <property type="protein sequence ID" value="MBK1659160.1"/>
    <property type="molecule type" value="Genomic_DNA"/>
</dbReference>
<name>A0ABS1CXA2_9PROT</name>
<dbReference type="EMBL" id="NRSG01000311">
    <property type="protein sequence ID" value="MBK1661485.1"/>
    <property type="molecule type" value="Genomic_DNA"/>
</dbReference>
<feature type="chain" id="PRO_5045032081" evidence="1">
    <location>
        <begin position="26"/>
        <end position="61"/>
    </location>
</feature>
<reference evidence="2 4" key="2">
    <citation type="journal article" date="2020" name="Microorganisms">
        <title>Osmotic Adaptation and Compatible Solute Biosynthesis of Phototrophic Bacteria as Revealed from Genome Analyses.</title>
        <authorList>
            <person name="Imhoff J.F."/>
            <person name="Rahn T."/>
            <person name="Kunzel S."/>
            <person name="Keller A."/>
            <person name="Neulinger S.C."/>
        </authorList>
    </citation>
    <scope>NUCLEOTIDE SEQUENCE [LARGE SCALE GENOMIC DNA]</scope>
    <source>
        <strain evidence="2 4">DSM 15382</strain>
    </source>
</reference>